<dbReference type="PANTHER" id="PTHR30289:SF1">
    <property type="entry name" value="PEBP (PHOSPHATIDYLETHANOLAMINE-BINDING PROTEIN) FAMILY PROTEIN"/>
    <property type="match status" value="1"/>
</dbReference>
<dbReference type="RefSeq" id="WP_001936330.1">
    <property type="nucleotide sequence ID" value="NZ_KB644451.1"/>
</dbReference>
<dbReference type="NCBIfam" id="TIGR00481">
    <property type="entry name" value="YbhB/YbcL family Raf kinase inhibitor-like protein"/>
    <property type="match status" value="1"/>
</dbReference>
<organism evidence="1 2">
    <name type="scientific">Helicobacter pylori GAM120Ai</name>
    <dbReference type="NCBI Taxonomy" id="1159029"/>
    <lineage>
        <taxon>Bacteria</taxon>
        <taxon>Pseudomonadati</taxon>
        <taxon>Campylobacterota</taxon>
        <taxon>Epsilonproteobacteria</taxon>
        <taxon>Campylobacterales</taxon>
        <taxon>Helicobacteraceae</taxon>
        <taxon>Helicobacter</taxon>
    </lineage>
</organism>
<dbReference type="InterPro" id="IPR008914">
    <property type="entry name" value="PEBP"/>
</dbReference>
<sequence length="208" mass="23835">MFQSKMCFYDHATIKENDFKEKGLKMKTFEVMIQTDSQGYLDAKFGGNAPRGFLNPNGLPTYSPKISWQKVEGAKSYALELIDHDAQKVCGMPFVHWVVGNISYNVLEENASMMDKRIVQGVNSLTQGFIRSPLNESEKQRSNLNNSVYIGPMPPNGDHHYLIQVYALDIPKLELKAPFFLGDLHDKMRNHIIAIGRKEFLYKQFVRK</sequence>
<dbReference type="InterPro" id="IPR005247">
    <property type="entry name" value="YbhB_YbcL/LppC-like"/>
</dbReference>
<dbReference type="PANTHER" id="PTHR30289">
    <property type="entry name" value="UNCHARACTERIZED PROTEIN YBCL-RELATED"/>
    <property type="match status" value="1"/>
</dbReference>
<dbReference type="Pfam" id="PF01161">
    <property type="entry name" value="PBP"/>
    <property type="match status" value="1"/>
</dbReference>
<proteinExistence type="predicted"/>
<evidence type="ECO:0000313" key="1">
    <source>
        <dbReference type="EMBL" id="EMG96116.1"/>
    </source>
</evidence>
<gene>
    <name evidence="1" type="ORF">HMPREF1401_00695</name>
</gene>
<dbReference type="InterPro" id="IPR036610">
    <property type="entry name" value="PEBP-like_sf"/>
</dbReference>
<dbReference type="CDD" id="cd00865">
    <property type="entry name" value="PEBP_bact_arch"/>
    <property type="match status" value="1"/>
</dbReference>
<protein>
    <submittedName>
        <fullName evidence="1">Raf-like protein</fullName>
    </submittedName>
</protein>
<dbReference type="EMBL" id="APDF01000022">
    <property type="protein sequence ID" value="EMG96116.1"/>
    <property type="molecule type" value="Genomic_DNA"/>
</dbReference>
<name>A0AAV3IFD5_HELPX</name>
<comment type="caution">
    <text evidence="1">The sequence shown here is derived from an EMBL/GenBank/DDBJ whole genome shotgun (WGS) entry which is preliminary data.</text>
</comment>
<dbReference type="SUPFAM" id="SSF49777">
    <property type="entry name" value="PEBP-like"/>
    <property type="match status" value="1"/>
</dbReference>
<dbReference type="Gene3D" id="3.90.280.10">
    <property type="entry name" value="PEBP-like"/>
    <property type="match status" value="1"/>
</dbReference>
<dbReference type="AlphaFoldDB" id="A0AAV3IFD5"/>
<evidence type="ECO:0000313" key="2">
    <source>
        <dbReference type="Proteomes" id="UP000012012"/>
    </source>
</evidence>
<accession>A0AAV3IFD5</accession>
<dbReference type="Proteomes" id="UP000012012">
    <property type="component" value="Unassembled WGS sequence"/>
</dbReference>
<reference evidence="1 2" key="1">
    <citation type="submission" date="2012-11" db="EMBL/GenBank/DDBJ databases">
        <authorList>
            <person name="Weinstock G."/>
            <person name="Sodergren E."/>
            <person name="Lobos E.A."/>
            <person name="Fulton L."/>
            <person name="Fulton R."/>
            <person name="Courtney L."/>
            <person name="Fronick C."/>
            <person name="O'Laughlin M."/>
            <person name="Godfrey J."/>
            <person name="Wilson R.M."/>
            <person name="Miner T."/>
            <person name="Farmer C."/>
            <person name="Delehaunty K."/>
            <person name="Cordes M."/>
            <person name="Minx P."/>
            <person name="Tomlinson C."/>
            <person name="Chen J."/>
            <person name="Wollam A."/>
            <person name="Pepin K.H."/>
            <person name="Bhonagiri V."/>
            <person name="Zhang X."/>
            <person name="Suruliraj S."/>
            <person name="Antonio M."/>
            <person name="Secka O."/>
            <person name="Thomas J."/>
            <person name="Warren W."/>
            <person name="Mitreva M."/>
            <person name="Mardis E.R."/>
            <person name="Wilson R.K."/>
        </authorList>
    </citation>
    <scope>NUCLEOTIDE SEQUENCE [LARGE SCALE GENOMIC DNA]</scope>
    <source>
        <strain evidence="1 2">GAM120Ai</strain>
    </source>
</reference>